<feature type="transmembrane region" description="Helical" evidence="1">
    <location>
        <begin position="20"/>
        <end position="38"/>
    </location>
</feature>
<sequence length="217" mass="24897">MSRFDSLATKYDDLTSRERGIIFFAVLFGLLMLLSMPVESLWKEYRQANQTLSQTRANNHISEQQLALYQERLAQDPNRDFLERKALLLKEHQQLDTALEEQTVDMVPARLMPSVLAKMLDGAKGLTLTGFESIAPVPLIEVGEGEQKLNLYSHGIALTLEGDFFAVLRFVEAVESLENKLYWKRMDYRVKAYPKAEVQLMLHTLSVNEDFIRVANQ</sequence>
<accession>A0ABX7G4I4</accession>
<protein>
    <submittedName>
        <fullName evidence="2">MSHA biogenesis protein MshJ</fullName>
    </submittedName>
</protein>
<keyword evidence="1" id="KW-1133">Transmembrane helix</keyword>
<name>A0ABX7G4I4_9GAMM</name>
<dbReference type="Proteomes" id="UP000596252">
    <property type="component" value="Chromosome"/>
</dbReference>
<proteinExistence type="predicted"/>
<keyword evidence="1" id="KW-0472">Membrane</keyword>
<evidence type="ECO:0000313" key="2">
    <source>
        <dbReference type="EMBL" id="QRH02252.1"/>
    </source>
</evidence>
<organism evidence="2 3">
    <name type="scientific">Shewanella litorisediminis</name>
    <dbReference type="NCBI Taxonomy" id="1173586"/>
    <lineage>
        <taxon>Bacteria</taxon>
        <taxon>Pseudomonadati</taxon>
        <taxon>Pseudomonadota</taxon>
        <taxon>Gammaproteobacteria</taxon>
        <taxon>Alteromonadales</taxon>
        <taxon>Shewanellaceae</taxon>
        <taxon>Shewanella</taxon>
    </lineage>
</organism>
<evidence type="ECO:0000256" key="1">
    <source>
        <dbReference type="SAM" id="Phobius"/>
    </source>
</evidence>
<gene>
    <name evidence="2" type="ORF">JQC75_02155</name>
</gene>
<dbReference type="RefSeq" id="WP_203325870.1">
    <property type="nucleotide sequence ID" value="NZ_CP069213.1"/>
</dbReference>
<keyword evidence="1" id="KW-0812">Transmembrane</keyword>
<reference evidence="2 3" key="1">
    <citation type="journal article" date="2012" name="Antonie Van Leeuwenhoek">
        <title>Shewanella litorisediminis sp. nov., a gammaproteobacterium isolated from a tidal flat sediment.</title>
        <authorList>
            <person name="Lee M.H."/>
            <person name="Yoon J.H."/>
        </authorList>
    </citation>
    <scope>NUCLEOTIDE SEQUENCE [LARGE SCALE GENOMIC DNA]</scope>
    <source>
        <strain evidence="2 3">SMK1-12</strain>
    </source>
</reference>
<dbReference type="EMBL" id="CP069213">
    <property type="protein sequence ID" value="QRH02252.1"/>
    <property type="molecule type" value="Genomic_DNA"/>
</dbReference>
<keyword evidence="3" id="KW-1185">Reference proteome</keyword>
<evidence type="ECO:0000313" key="3">
    <source>
        <dbReference type="Proteomes" id="UP000596252"/>
    </source>
</evidence>